<reference evidence="2" key="1">
    <citation type="submission" date="2015-12" db="EMBL/GenBank/DDBJ databases">
        <title>Update maize B73 reference genome by single molecule sequencing technologies.</title>
        <authorList>
            <consortium name="Maize Genome Sequencing Project"/>
            <person name="Ware D."/>
        </authorList>
    </citation>
    <scope>NUCLEOTIDE SEQUENCE</scope>
    <source>
        <tissue evidence="2">Seedling</tissue>
    </source>
</reference>
<dbReference type="EMBL" id="CM000781">
    <property type="protein sequence ID" value="AQK61397.1"/>
    <property type="molecule type" value="Genomic_DNA"/>
</dbReference>
<dbReference type="EMBL" id="CM000781">
    <property type="protein sequence ID" value="AQK61398.1"/>
    <property type="molecule type" value="Genomic_DNA"/>
</dbReference>
<evidence type="ECO:0000256" key="1">
    <source>
        <dbReference type="SAM" id="MobiDB-lite"/>
    </source>
</evidence>
<sequence length="245" mass="27713">MDRAKVHENTDQIEINIREGVSIWITKAAVQKCFEFPPGTDKKLPIDPTTKTFDSLYRVLSVSEKKINVKKKKMKENMKEKQVEEEKIEMNMEEKKQNLVEDEGSQQEESEEEDGEDGEIGEEEGEDGAIGDAKVGGDGDKESAKRGGIKVAVRRNVLTPLNINLMLQNINNDEILKLLVKRNEDTDGTEPNLDIDLIVRCFFAVVLDRLLLPQATFYLSSATLKAVTDLDRLKTVDWSILFSKI</sequence>
<organism evidence="2">
    <name type="scientific">Zea mays</name>
    <name type="common">Maize</name>
    <dbReference type="NCBI Taxonomy" id="4577"/>
    <lineage>
        <taxon>Eukaryota</taxon>
        <taxon>Viridiplantae</taxon>
        <taxon>Streptophyta</taxon>
        <taxon>Embryophyta</taxon>
        <taxon>Tracheophyta</taxon>
        <taxon>Spermatophyta</taxon>
        <taxon>Magnoliopsida</taxon>
        <taxon>Liliopsida</taxon>
        <taxon>Poales</taxon>
        <taxon>Poaceae</taxon>
        <taxon>PACMAD clade</taxon>
        <taxon>Panicoideae</taxon>
        <taxon>Andropogonodae</taxon>
        <taxon>Andropogoneae</taxon>
        <taxon>Tripsacinae</taxon>
        <taxon>Zea</taxon>
    </lineage>
</organism>
<name>A0A1D6GCJ8_MAIZE</name>
<evidence type="ECO:0000313" key="2">
    <source>
        <dbReference type="EMBL" id="AQK61389.1"/>
    </source>
</evidence>
<proteinExistence type="predicted"/>
<protein>
    <submittedName>
        <fullName evidence="2">Uncharacterized protein</fullName>
    </submittedName>
</protein>
<dbReference type="EMBL" id="CM000781">
    <property type="protein sequence ID" value="AQK61390.1"/>
    <property type="molecule type" value="Genomic_DNA"/>
</dbReference>
<dbReference type="EMBL" id="CM000781">
    <property type="protein sequence ID" value="AQK61389.1"/>
    <property type="molecule type" value="Genomic_DNA"/>
</dbReference>
<dbReference type="AlphaFoldDB" id="A0A1D6GCJ8"/>
<feature type="compositionally biased region" description="Basic and acidic residues" evidence="1">
    <location>
        <begin position="135"/>
        <end position="144"/>
    </location>
</feature>
<gene>
    <name evidence="2" type="ORF">ZEAMMB73_Zm00001d012797</name>
</gene>
<feature type="region of interest" description="Disordered" evidence="1">
    <location>
        <begin position="97"/>
        <end position="144"/>
    </location>
</feature>
<dbReference type="EMBL" id="CM000781">
    <property type="protein sequence ID" value="AQK61387.1"/>
    <property type="molecule type" value="Genomic_DNA"/>
</dbReference>
<feature type="compositionally biased region" description="Acidic residues" evidence="1">
    <location>
        <begin position="100"/>
        <end position="129"/>
    </location>
</feature>
<dbReference type="EMBL" id="CM000781">
    <property type="protein sequence ID" value="AQK61388.1"/>
    <property type="molecule type" value="Genomic_DNA"/>
</dbReference>
<accession>A0A1D6GCJ8</accession>